<feature type="domain" description="MYST-type HAT" evidence="6">
    <location>
        <begin position="1"/>
        <end position="228"/>
    </location>
</feature>
<dbReference type="Pfam" id="PF00027">
    <property type="entry name" value="cNMP_binding"/>
    <property type="match status" value="1"/>
</dbReference>
<dbReference type="AlphaFoldDB" id="A0A2R3Z499"/>
<dbReference type="PROSITE" id="PS51726">
    <property type="entry name" value="MYST_HAT"/>
    <property type="match status" value="1"/>
</dbReference>
<accession>A0A2R3Z499</accession>
<dbReference type="CDD" id="cd00038">
    <property type="entry name" value="CAP_ED"/>
    <property type="match status" value="1"/>
</dbReference>
<keyword evidence="2" id="KW-0238">DNA-binding</keyword>
<dbReference type="PROSITE" id="PS51063">
    <property type="entry name" value="HTH_CRP_2"/>
    <property type="match status" value="1"/>
</dbReference>
<keyword evidence="3" id="KW-0804">Transcription</keyword>
<name>A0A2R3Z499_9FLAO</name>
<dbReference type="InterPro" id="IPR014710">
    <property type="entry name" value="RmlC-like_jellyroll"/>
</dbReference>
<dbReference type="KEGG" id="grs:C7S20_07330"/>
<dbReference type="SUPFAM" id="SSF46785">
    <property type="entry name" value="Winged helix' DNA-binding domain"/>
    <property type="match status" value="1"/>
</dbReference>
<dbReference type="Gene3D" id="2.60.120.10">
    <property type="entry name" value="Jelly Rolls"/>
    <property type="match status" value="1"/>
</dbReference>
<feature type="domain" description="Cyclic nucleotide-binding" evidence="4">
    <location>
        <begin position="15"/>
        <end position="118"/>
    </location>
</feature>
<dbReference type="GO" id="GO:0003677">
    <property type="term" value="F:DNA binding"/>
    <property type="evidence" value="ECO:0007669"/>
    <property type="project" value="UniProtKB-KW"/>
</dbReference>
<dbReference type="PROSITE" id="PS50042">
    <property type="entry name" value="CNMP_BINDING_3"/>
    <property type="match status" value="1"/>
</dbReference>
<dbReference type="Proteomes" id="UP000241507">
    <property type="component" value="Chromosome"/>
</dbReference>
<evidence type="ECO:0000259" key="4">
    <source>
        <dbReference type="PROSITE" id="PS50042"/>
    </source>
</evidence>
<dbReference type="Gene3D" id="1.10.10.10">
    <property type="entry name" value="Winged helix-like DNA-binding domain superfamily/Winged helix DNA-binding domain"/>
    <property type="match status" value="1"/>
</dbReference>
<dbReference type="InterPro" id="IPR000595">
    <property type="entry name" value="cNMP-bd_dom"/>
</dbReference>
<sequence>MKEHSKIWYLENFNFFSELTDKQRSFICKNTVMKTIGKDETVYFQSSPANSVYFLKKGKIKISHFSPEGKEFLISILEPGEIFGESFLNPSNFRKDAAIAEEEATFCVMSSSNMKKLLLMVPELNLKFARLIESRLEKLQKRLEDVSLKSNRERILEFLKESALPMAERFGKELIINNNLTHDKIAQLTSTNRQEVSSVFSSLKKEGIIDYDRKEIHVKDLERLLQLT</sequence>
<evidence type="ECO:0000313" key="8">
    <source>
        <dbReference type="Proteomes" id="UP000241507"/>
    </source>
</evidence>
<dbReference type="SUPFAM" id="SSF51206">
    <property type="entry name" value="cAMP-binding domain-like"/>
    <property type="match status" value="1"/>
</dbReference>
<dbReference type="EMBL" id="CP028136">
    <property type="protein sequence ID" value="AVR45096.1"/>
    <property type="molecule type" value="Genomic_DNA"/>
</dbReference>
<dbReference type="GO" id="GO:0005829">
    <property type="term" value="C:cytosol"/>
    <property type="evidence" value="ECO:0007669"/>
    <property type="project" value="TreeGrafter"/>
</dbReference>
<proteinExistence type="predicted"/>
<dbReference type="Pfam" id="PF13545">
    <property type="entry name" value="HTH_Crp_2"/>
    <property type="match status" value="1"/>
</dbReference>
<dbReference type="GO" id="GO:0003700">
    <property type="term" value="F:DNA-binding transcription factor activity"/>
    <property type="evidence" value="ECO:0007669"/>
    <property type="project" value="TreeGrafter"/>
</dbReference>
<dbReference type="GO" id="GO:0004402">
    <property type="term" value="F:histone acetyltransferase activity"/>
    <property type="evidence" value="ECO:0007669"/>
    <property type="project" value="InterPro"/>
</dbReference>
<evidence type="ECO:0000259" key="6">
    <source>
        <dbReference type="PROSITE" id="PS51726"/>
    </source>
</evidence>
<dbReference type="SMART" id="SM00100">
    <property type="entry name" value="cNMP"/>
    <property type="match status" value="1"/>
</dbReference>
<dbReference type="InterPro" id="IPR018490">
    <property type="entry name" value="cNMP-bd_dom_sf"/>
</dbReference>
<evidence type="ECO:0000256" key="3">
    <source>
        <dbReference type="ARBA" id="ARBA00023163"/>
    </source>
</evidence>
<dbReference type="RefSeq" id="WP_107011874.1">
    <property type="nucleotide sequence ID" value="NZ_CP028136.1"/>
</dbReference>
<gene>
    <name evidence="7" type="ORF">C7S20_07330</name>
</gene>
<evidence type="ECO:0000259" key="5">
    <source>
        <dbReference type="PROSITE" id="PS51063"/>
    </source>
</evidence>
<keyword evidence="1" id="KW-0805">Transcription regulation</keyword>
<evidence type="ECO:0000256" key="2">
    <source>
        <dbReference type="ARBA" id="ARBA00023125"/>
    </source>
</evidence>
<dbReference type="InterPro" id="IPR036388">
    <property type="entry name" value="WH-like_DNA-bd_sf"/>
</dbReference>
<dbReference type="InterPro" id="IPR012318">
    <property type="entry name" value="HTH_CRP"/>
</dbReference>
<evidence type="ECO:0000256" key="1">
    <source>
        <dbReference type="ARBA" id="ARBA00023015"/>
    </source>
</evidence>
<reference evidence="8" key="1">
    <citation type="submission" date="2018-03" db="EMBL/GenBank/DDBJ databases">
        <title>Gramella fulva sp. nov., isolated from a dry surface of tidal flat.</title>
        <authorList>
            <person name="Hwang S.H."/>
            <person name="Hwang W.M."/>
            <person name="Kang K."/>
            <person name="Ahn T.-Y."/>
        </authorList>
    </citation>
    <scope>NUCLEOTIDE SEQUENCE [LARGE SCALE GENOMIC DNA]</scope>
    <source>
        <strain evidence="8">SH35</strain>
    </source>
</reference>
<organism evidence="7 8">
    <name type="scientific">Christiangramia fulva</name>
    <dbReference type="NCBI Taxonomy" id="2126553"/>
    <lineage>
        <taxon>Bacteria</taxon>
        <taxon>Pseudomonadati</taxon>
        <taxon>Bacteroidota</taxon>
        <taxon>Flavobacteriia</taxon>
        <taxon>Flavobacteriales</taxon>
        <taxon>Flavobacteriaceae</taxon>
        <taxon>Christiangramia</taxon>
    </lineage>
</organism>
<dbReference type="PANTHER" id="PTHR24567">
    <property type="entry name" value="CRP FAMILY TRANSCRIPTIONAL REGULATORY PROTEIN"/>
    <property type="match status" value="1"/>
</dbReference>
<dbReference type="InterPro" id="IPR050397">
    <property type="entry name" value="Env_Response_Regulators"/>
</dbReference>
<evidence type="ECO:0000313" key="7">
    <source>
        <dbReference type="EMBL" id="AVR45096.1"/>
    </source>
</evidence>
<feature type="domain" description="HTH crp-type" evidence="5">
    <location>
        <begin position="149"/>
        <end position="222"/>
    </location>
</feature>
<dbReference type="InterPro" id="IPR036390">
    <property type="entry name" value="WH_DNA-bd_sf"/>
</dbReference>
<protein>
    <submittedName>
        <fullName evidence="7">Crp/Fnr family transcriptional regulator</fullName>
    </submittedName>
</protein>
<dbReference type="OrthoDB" id="9788438at2"/>
<dbReference type="InterPro" id="IPR002717">
    <property type="entry name" value="HAT_MYST-type"/>
</dbReference>
<dbReference type="PANTHER" id="PTHR24567:SF74">
    <property type="entry name" value="HTH-TYPE TRANSCRIPTIONAL REGULATOR ARCR"/>
    <property type="match status" value="1"/>
</dbReference>
<keyword evidence="8" id="KW-1185">Reference proteome</keyword>